<evidence type="ECO:0000256" key="5">
    <source>
        <dbReference type="ARBA" id="ARBA00022989"/>
    </source>
</evidence>
<keyword evidence="5 7" id="KW-1133">Transmembrane helix</keyword>
<protein>
    <recommendedName>
        <fullName evidence="8">Glycine transporter domain-containing protein</fullName>
    </recommendedName>
</protein>
<dbReference type="PANTHER" id="PTHR30506:SF3">
    <property type="entry name" value="UPF0126 INNER MEMBRANE PROTEIN YADS-RELATED"/>
    <property type="match status" value="1"/>
</dbReference>
<keyword evidence="6 7" id="KW-0472">Membrane</keyword>
<feature type="domain" description="Glycine transporter" evidence="8">
    <location>
        <begin position="91"/>
        <end position="162"/>
    </location>
</feature>
<proteinExistence type="inferred from homology"/>
<accession>A0A1I4VRT6</accession>
<keyword evidence="10" id="KW-1185">Reference proteome</keyword>
<evidence type="ECO:0000256" key="4">
    <source>
        <dbReference type="ARBA" id="ARBA00022692"/>
    </source>
</evidence>
<keyword evidence="3" id="KW-1003">Cell membrane</keyword>
<dbReference type="RefSeq" id="WP_101289113.1">
    <property type="nucleotide sequence ID" value="NZ_FOUQ01000013.1"/>
</dbReference>
<feature type="domain" description="Glycine transporter" evidence="8">
    <location>
        <begin position="5"/>
        <end position="79"/>
    </location>
</feature>
<gene>
    <name evidence="9" type="ORF">CXZ10_10495</name>
</gene>
<name>A0A1I4VRT6_9HYPH</name>
<comment type="similarity">
    <text evidence="2">Belongs to the UPF0126 family.</text>
</comment>
<feature type="transmembrane region" description="Helical" evidence="7">
    <location>
        <begin position="32"/>
        <end position="50"/>
    </location>
</feature>
<evidence type="ECO:0000256" key="2">
    <source>
        <dbReference type="ARBA" id="ARBA00008193"/>
    </source>
</evidence>
<dbReference type="AlphaFoldDB" id="A0A1I4VRT6"/>
<evidence type="ECO:0000256" key="6">
    <source>
        <dbReference type="ARBA" id="ARBA00023136"/>
    </source>
</evidence>
<comment type="caution">
    <text evidence="9">The sequence shown here is derived from an EMBL/GenBank/DDBJ whole genome shotgun (WGS) entry which is preliminary data.</text>
</comment>
<evidence type="ECO:0000256" key="1">
    <source>
        <dbReference type="ARBA" id="ARBA00004651"/>
    </source>
</evidence>
<comment type="subcellular location">
    <subcellularLocation>
        <location evidence="1">Cell membrane</location>
        <topology evidence="1">Multi-pass membrane protein</topology>
    </subcellularLocation>
</comment>
<evidence type="ECO:0000256" key="7">
    <source>
        <dbReference type="SAM" id="Phobius"/>
    </source>
</evidence>
<dbReference type="PANTHER" id="PTHR30506">
    <property type="entry name" value="INNER MEMBRANE PROTEIN"/>
    <property type="match status" value="1"/>
</dbReference>
<dbReference type="EMBL" id="PJNW01000006">
    <property type="protein sequence ID" value="PKR89338.1"/>
    <property type="molecule type" value="Genomic_DNA"/>
</dbReference>
<dbReference type="Proteomes" id="UP000233491">
    <property type="component" value="Unassembled WGS sequence"/>
</dbReference>
<feature type="transmembrane region" description="Helical" evidence="7">
    <location>
        <begin position="173"/>
        <end position="191"/>
    </location>
</feature>
<feature type="transmembrane region" description="Helical" evidence="7">
    <location>
        <begin position="62"/>
        <end position="79"/>
    </location>
</feature>
<sequence length="202" mass="21089">MFLTLVDFVGCFAFALSGGTRAVERRLDPFGIVFLAFVAATFGGIIRDVVIGAVPPVAFATWHYFAISCVAGFCCVFAHNLIARLAAPVAVFDALGLGLYVVVGTRKAMDAGLSPLMAAVLGMITAIGGGIGRDILAAQTPMVLHKEIYALAALIGALVVSVGDYYHLPGVPVAVVGGGLSILLRLAAMRWDWNLPPPTSRT</sequence>
<reference evidence="9 10" key="1">
    <citation type="submission" date="2017-12" db="EMBL/GenBank/DDBJ databases">
        <title>Anaerobic carbon monoxide metabolism by Pleomorphomonas carboxyditropha sp. nov., a new mesophilic hydrogenogenic carboxidotroph.</title>
        <authorList>
            <person name="Esquivel-Elizondo S."/>
            <person name="Krajmalnik-Brown R."/>
        </authorList>
    </citation>
    <scope>NUCLEOTIDE SEQUENCE [LARGE SCALE GENOMIC DNA]</scope>
    <source>
        <strain evidence="9 10">R5-392</strain>
    </source>
</reference>
<dbReference type="OrthoDB" id="9791874at2"/>
<evidence type="ECO:0000256" key="3">
    <source>
        <dbReference type="ARBA" id="ARBA00022475"/>
    </source>
</evidence>
<feature type="transmembrane region" description="Helical" evidence="7">
    <location>
        <begin position="115"/>
        <end position="136"/>
    </location>
</feature>
<evidence type="ECO:0000313" key="9">
    <source>
        <dbReference type="EMBL" id="PKR89338.1"/>
    </source>
</evidence>
<evidence type="ECO:0000259" key="8">
    <source>
        <dbReference type="Pfam" id="PF03458"/>
    </source>
</evidence>
<dbReference type="GO" id="GO:0005886">
    <property type="term" value="C:plasma membrane"/>
    <property type="evidence" value="ECO:0007669"/>
    <property type="project" value="UniProtKB-SubCell"/>
</dbReference>
<evidence type="ECO:0000313" key="10">
    <source>
        <dbReference type="Proteomes" id="UP000233491"/>
    </source>
</evidence>
<feature type="transmembrane region" description="Helical" evidence="7">
    <location>
        <begin position="85"/>
        <end position="103"/>
    </location>
</feature>
<dbReference type="InterPro" id="IPR005115">
    <property type="entry name" value="Gly_transporter"/>
</dbReference>
<dbReference type="Pfam" id="PF03458">
    <property type="entry name" value="Gly_transporter"/>
    <property type="match status" value="2"/>
</dbReference>
<feature type="transmembrane region" description="Helical" evidence="7">
    <location>
        <begin position="148"/>
        <end position="166"/>
    </location>
</feature>
<keyword evidence="4 7" id="KW-0812">Transmembrane</keyword>
<organism evidence="9 10">
    <name type="scientific">Pleomorphomonas diazotrophica</name>
    <dbReference type="NCBI Taxonomy" id="1166257"/>
    <lineage>
        <taxon>Bacteria</taxon>
        <taxon>Pseudomonadati</taxon>
        <taxon>Pseudomonadota</taxon>
        <taxon>Alphaproteobacteria</taxon>
        <taxon>Hyphomicrobiales</taxon>
        <taxon>Pleomorphomonadaceae</taxon>
        <taxon>Pleomorphomonas</taxon>
    </lineage>
</organism>